<dbReference type="Pfam" id="PF13692">
    <property type="entry name" value="Glyco_trans_1_4"/>
    <property type="match status" value="1"/>
</dbReference>
<dbReference type="AlphaFoldDB" id="D8JX56"/>
<name>D8JX56_HYPDA</name>
<dbReference type="PANTHER" id="PTHR45871:SF1">
    <property type="entry name" value="PHOSPHATIDYLINOSITOL N-ACETYLGLUCOSAMINYLTRANSFERASE SUBUNIT A"/>
    <property type="match status" value="1"/>
</dbReference>
<dbReference type="EMBL" id="CP002083">
    <property type="protein sequence ID" value="ADJ23192.1"/>
    <property type="molecule type" value="Genomic_DNA"/>
</dbReference>
<dbReference type="eggNOG" id="COG0438">
    <property type="taxonomic scope" value="Bacteria"/>
</dbReference>
<dbReference type="CDD" id="cd03801">
    <property type="entry name" value="GT4_PimA-like"/>
    <property type="match status" value="1"/>
</dbReference>
<accession>D8JX56</accession>
<dbReference type="InterPro" id="IPR028098">
    <property type="entry name" value="Glyco_trans_4-like_N"/>
</dbReference>
<keyword evidence="2" id="KW-0808">Transferase</keyword>
<proteinExistence type="predicted"/>
<dbReference type="RefSeq" id="WP_013215407.1">
    <property type="nucleotide sequence ID" value="NC_014313.1"/>
</dbReference>
<dbReference type="OrthoDB" id="9806708at2"/>
<dbReference type="SUPFAM" id="SSF53756">
    <property type="entry name" value="UDP-Glycosyltransferase/glycogen phosphorylase"/>
    <property type="match status" value="1"/>
</dbReference>
<dbReference type="KEGG" id="hdn:Hden_1380"/>
<dbReference type="PANTHER" id="PTHR45871">
    <property type="entry name" value="N-ACETYLGLUCOSAMINYL-PHOSPHATIDYLINOSITOL BIOSYNTHETIC PROTEIN"/>
    <property type="match status" value="1"/>
</dbReference>
<dbReference type="Pfam" id="PF13439">
    <property type="entry name" value="Glyco_transf_4"/>
    <property type="match status" value="1"/>
</dbReference>
<evidence type="ECO:0000313" key="3">
    <source>
        <dbReference type="Proteomes" id="UP000002033"/>
    </source>
</evidence>
<evidence type="ECO:0000259" key="1">
    <source>
        <dbReference type="Pfam" id="PF13439"/>
    </source>
</evidence>
<protein>
    <submittedName>
        <fullName evidence="2">Glycosyl transferase group 1</fullName>
    </submittedName>
</protein>
<organism evidence="2 3">
    <name type="scientific">Hyphomicrobium denitrificans (strain ATCC 51888 / DSM 1869 / NCIMB 11706 / TK 0415)</name>
    <dbReference type="NCBI Taxonomy" id="582899"/>
    <lineage>
        <taxon>Bacteria</taxon>
        <taxon>Pseudomonadati</taxon>
        <taxon>Pseudomonadota</taxon>
        <taxon>Alphaproteobacteria</taxon>
        <taxon>Hyphomicrobiales</taxon>
        <taxon>Hyphomicrobiaceae</taxon>
        <taxon>Hyphomicrobium</taxon>
    </lineage>
</organism>
<keyword evidence="3" id="KW-1185">Reference proteome</keyword>
<dbReference type="Gene3D" id="3.40.50.2000">
    <property type="entry name" value="Glycogen Phosphorylase B"/>
    <property type="match status" value="2"/>
</dbReference>
<dbReference type="Proteomes" id="UP000002033">
    <property type="component" value="Chromosome"/>
</dbReference>
<dbReference type="CAZy" id="GT4">
    <property type="family name" value="Glycosyltransferase Family 4"/>
</dbReference>
<feature type="domain" description="Glycosyltransferase subfamily 4-like N-terminal" evidence="1">
    <location>
        <begin position="11"/>
        <end position="181"/>
    </location>
</feature>
<gene>
    <name evidence="2" type="ordered locus">Hden_1380</name>
</gene>
<evidence type="ECO:0000313" key="2">
    <source>
        <dbReference type="EMBL" id="ADJ23192.1"/>
    </source>
</evidence>
<reference evidence="3" key="1">
    <citation type="journal article" date="2011" name="J. Bacteriol.">
        <title>Genome sequences of eight morphologically diverse alphaproteobacteria.</title>
        <authorList>
            <consortium name="US DOE Joint Genome Institute"/>
            <person name="Brown P.J."/>
            <person name="Kysela D.T."/>
            <person name="Buechlein A."/>
            <person name="Hemmerich C."/>
            <person name="Brun Y.V."/>
        </authorList>
    </citation>
    <scope>NUCLEOTIDE SEQUENCE [LARGE SCALE GENOMIC DNA]</scope>
    <source>
        <strain evidence="3">ATCC 51888 / DSM 1869 / NCIB 11706 / TK 0415</strain>
    </source>
</reference>
<sequence>MRILHCLRAPVGGLFRHVLDLAEEQAKRGHDVGILADSNAEDRLTSSKFAAIEPKLTLGIARIPMRRQPGLGDLAAVRAVRRHASKLDLDVLHGHGAKGGAYARLAALSIRDRSIKTFYTPHGGSLNLKPGAEQRVLMLVERGLEKVTTGLIFESAYAARTYRARISADGAPQRVIPNGLRPSDFVAATPASNATDVLFVGELRDLKGVDVLLEALAELDERGITATIVGSGPDEAKFRALTSSLGLDGRVRFTGALPIRDAFALGRIMVVPSRAESFPYVVLEAAAAELPLIATNVGGIPEIVAGTDTGLIAPGNVQELALALTAALDAPDLAKARAARLKSAVAQKFTVAAMTDAVLDFYAAPSPKAVPAAYSVPALHDRRG</sequence>
<dbReference type="STRING" id="582899.Hden_1380"/>
<dbReference type="HOGENOM" id="CLU_009583_0_3_5"/>
<dbReference type="GO" id="GO:0016757">
    <property type="term" value="F:glycosyltransferase activity"/>
    <property type="evidence" value="ECO:0007669"/>
    <property type="project" value="UniProtKB-ARBA"/>
</dbReference>